<dbReference type="InterPro" id="IPR036236">
    <property type="entry name" value="Znf_C2H2_sf"/>
</dbReference>
<dbReference type="Gene3D" id="3.30.160.60">
    <property type="entry name" value="Classic Zinc Finger"/>
    <property type="match status" value="4"/>
</dbReference>
<evidence type="ECO:0000256" key="5">
    <source>
        <dbReference type="ARBA" id="ARBA00022833"/>
    </source>
</evidence>
<dbReference type="EMBL" id="CAXKWB010024523">
    <property type="protein sequence ID" value="CAL4126363.1"/>
    <property type="molecule type" value="Genomic_DNA"/>
</dbReference>
<comment type="caution">
    <text evidence="9">The sequence shown here is derived from an EMBL/GenBank/DDBJ whole genome shotgun (WGS) entry which is preliminary data.</text>
</comment>
<comment type="subcellular location">
    <subcellularLocation>
        <location evidence="1">Nucleus</location>
    </subcellularLocation>
</comment>
<organism evidence="9 11">
    <name type="scientific">Meganyctiphanes norvegica</name>
    <name type="common">Northern krill</name>
    <name type="synonym">Thysanopoda norvegica</name>
    <dbReference type="NCBI Taxonomy" id="48144"/>
    <lineage>
        <taxon>Eukaryota</taxon>
        <taxon>Metazoa</taxon>
        <taxon>Ecdysozoa</taxon>
        <taxon>Arthropoda</taxon>
        <taxon>Crustacea</taxon>
        <taxon>Multicrustacea</taxon>
        <taxon>Malacostraca</taxon>
        <taxon>Eumalacostraca</taxon>
        <taxon>Eucarida</taxon>
        <taxon>Euphausiacea</taxon>
        <taxon>Euphausiidae</taxon>
        <taxon>Meganyctiphanes</taxon>
    </lineage>
</organism>
<evidence type="ECO:0000256" key="6">
    <source>
        <dbReference type="ARBA" id="ARBA00023242"/>
    </source>
</evidence>
<dbReference type="AlphaFoldDB" id="A0AAV2RLI2"/>
<evidence type="ECO:0000259" key="8">
    <source>
        <dbReference type="PROSITE" id="PS50157"/>
    </source>
</evidence>
<evidence type="ECO:0000256" key="1">
    <source>
        <dbReference type="ARBA" id="ARBA00004123"/>
    </source>
</evidence>
<dbReference type="PROSITE" id="PS50157">
    <property type="entry name" value="ZINC_FINGER_C2H2_2"/>
    <property type="match status" value="4"/>
</dbReference>
<evidence type="ECO:0000256" key="7">
    <source>
        <dbReference type="PROSITE-ProRule" id="PRU00042"/>
    </source>
</evidence>
<keyword evidence="3" id="KW-0677">Repeat</keyword>
<gene>
    <name evidence="9" type="ORF">MNOR_LOCUS25544</name>
    <name evidence="10" type="ORF">MNOR_LOCUS25545</name>
</gene>
<dbReference type="EMBL" id="CAXKWB010024523">
    <property type="protein sequence ID" value="CAL4126362.1"/>
    <property type="molecule type" value="Genomic_DNA"/>
</dbReference>
<dbReference type="SMART" id="SM00355">
    <property type="entry name" value="ZnF_C2H2"/>
    <property type="match status" value="9"/>
</dbReference>
<feature type="domain" description="C2H2-type" evidence="8">
    <location>
        <begin position="571"/>
        <end position="598"/>
    </location>
</feature>
<dbReference type="PROSITE" id="PS00028">
    <property type="entry name" value="ZINC_FINGER_C2H2_1"/>
    <property type="match status" value="6"/>
</dbReference>
<evidence type="ECO:0000256" key="4">
    <source>
        <dbReference type="ARBA" id="ARBA00022771"/>
    </source>
</evidence>
<dbReference type="Proteomes" id="UP001497623">
    <property type="component" value="Unassembled WGS sequence"/>
</dbReference>
<keyword evidence="5" id="KW-0862">Zinc</keyword>
<evidence type="ECO:0000313" key="10">
    <source>
        <dbReference type="EMBL" id="CAL4126363.1"/>
    </source>
</evidence>
<feature type="domain" description="C2H2-type" evidence="8">
    <location>
        <begin position="651"/>
        <end position="678"/>
    </location>
</feature>
<evidence type="ECO:0000313" key="11">
    <source>
        <dbReference type="Proteomes" id="UP001497623"/>
    </source>
</evidence>
<feature type="domain" description="C2H2-type" evidence="8">
    <location>
        <begin position="596"/>
        <end position="623"/>
    </location>
</feature>
<dbReference type="GO" id="GO:0005634">
    <property type="term" value="C:nucleus"/>
    <property type="evidence" value="ECO:0007669"/>
    <property type="project" value="UniProtKB-SubCell"/>
</dbReference>
<dbReference type="GO" id="GO:0000978">
    <property type="term" value="F:RNA polymerase II cis-regulatory region sequence-specific DNA binding"/>
    <property type="evidence" value="ECO:0007669"/>
    <property type="project" value="TreeGrafter"/>
</dbReference>
<keyword evidence="4 7" id="KW-0863">Zinc-finger</keyword>
<keyword evidence="2" id="KW-0479">Metal-binding</keyword>
<protein>
    <recommendedName>
        <fullName evidence="8">C2H2-type domain-containing protein</fullName>
    </recommendedName>
</protein>
<keyword evidence="6" id="KW-0539">Nucleus</keyword>
<sequence>MVPMRIRAPAASDKESFSVLQFLEQEIGGDDLRDAHAVPVICTDSSRDLQDTWDSGVNGVKGVRDKGTSKVLQKRIQNLVEAHGCIAKERAIPVSARSFKDLLFHEDNEDNYLSKANINKHTTDSTNDNVFQRLDEIASKVLKVKREATVLHDDIWSSHDDDCSATAPAHINPYITTENTCQTQVCNADDNHFHDELIGKDLHDNYFAQTYTSVKMSKSTYAILPYAKQVTHSDIDNVTQMGHSGLPEHFIMRTKDLLNKSVENIGETVGKNSNYKNHILRNSKCYNNDNSFKYMENKNIKYNDIRYQKQIIKFRPKKATNRKRSNINKDHNDSNEYIVGNKMSFSRNTLSMINLDSNKNVIDSQNSFLMKPESLLSFEDLSEIVKEEVIKDINEDTDVSFGSLEDQLNKKTLSVNNKKSDYNKVEGPLCEAKNETVSRNNETESDNFVCNVCGYKCKHKDIFANHMSSHNLPSSKIYSKERKMHECPVCGYKCMHKSIFINHMASHKITDTYLKFGCKLCNFRCNFRRSLKQHSINHDSKKMFTCTECDYKNTSTKQFHEHITCRGHKVFKCSICNETFNCHKDYSEHKKVHPPRKCPECGKLFNSKFRLDRHLQYESGDNKFECVYCKQNFTSRCLYKIHIMNHKTRPFHCSLCDQKFTRIDNLKSHIQRHNDQKPFSCLLCNKTYTKKAYLIKHILGNNH</sequence>
<dbReference type="SUPFAM" id="SSF57667">
    <property type="entry name" value="beta-beta-alpha zinc fingers"/>
    <property type="match status" value="3"/>
</dbReference>
<dbReference type="GO" id="GO:0008270">
    <property type="term" value="F:zinc ion binding"/>
    <property type="evidence" value="ECO:0007669"/>
    <property type="project" value="UniProtKB-KW"/>
</dbReference>
<feature type="domain" description="C2H2-type" evidence="8">
    <location>
        <begin position="679"/>
        <end position="703"/>
    </location>
</feature>
<reference evidence="9 11" key="1">
    <citation type="submission" date="2024-05" db="EMBL/GenBank/DDBJ databases">
        <authorList>
            <person name="Wallberg A."/>
        </authorList>
    </citation>
    <scope>NUCLEOTIDE SEQUENCE [LARGE SCALE GENOMIC DNA]</scope>
</reference>
<dbReference type="PANTHER" id="PTHR24376">
    <property type="entry name" value="ZINC FINGER PROTEIN"/>
    <property type="match status" value="1"/>
</dbReference>
<keyword evidence="11" id="KW-1185">Reference proteome</keyword>
<proteinExistence type="predicted"/>
<dbReference type="InterPro" id="IPR013087">
    <property type="entry name" value="Znf_C2H2_type"/>
</dbReference>
<evidence type="ECO:0000256" key="3">
    <source>
        <dbReference type="ARBA" id="ARBA00022737"/>
    </source>
</evidence>
<dbReference type="GO" id="GO:0001228">
    <property type="term" value="F:DNA-binding transcription activator activity, RNA polymerase II-specific"/>
    <property type="evidence" value="ECO:0007669"/>
    <property type="project" value="TreeGrafter"/>
</dbReference>
<dbReference type="Pfam" id="PF00096">
    <property type="entry name" value="zf-C2H2"/>
    <property type="match status" value="2"/>
</dbReference>
<accession>A0AAV2RLI2</accession>
<evidence type="ECO:0000256" key="2">
    <source>
        <dbReference type="ARBA" id="ARBA00022723"/>
    </source>
</evidence>
<name>A0AAV2RLI2_MEGNR</name>
<dbReference type="PANTHER" id="PTHR24376:SF235">
    <property type="entry name" value="C2H2-TYPE DOMAIN-CONTAINING PROTEIN"/>
    <property type="match status" value="1"/>
</dbReference>
<evidence type="ECO:0000313" key="9">
    <source>
        <dbReference type="EMBL" id="CAL4126362.1"/>
    </source>
</evidence>